<dbReference type="InParanoid" id="K3WWQ1"/>
<dbReference type="eggNOG" id="ENOG502SVWM">
    <property type="taxonomic scope" value="Eukaryota"/>
</dbReference>
<dbReference type="Proteomes" id="UP000019132">
    <property type="component" value="Unassembled WGS sequence"/>
</dbReference>
<proteinExistence type="predicted"/>
<reference evidence="2" key="1">
    <citation type="journal article" date="2010" name="Genome Biol.">
        <title>Genome sequence of the necrotrophic plant pathogen Pythium ultimum reveals original pathogenicity mechanisms and effector repertoire.</title>
        <authorList>
            <person name="Levesque C.A."/>
            <person name="Brouwer H."/>
            <person name="Cano L."/>
            <person name="Hamilton J.P."/>
            <person name="Holt C."/>
            <person name="Huitema E."/>
            <person name="Raffaele S."/>
            <person name="Robideau G.P."/>
            <person name="Thines M."/>
            <person name="Win J."/>
            <person name="Zerillo M.M."/>
            <person name="Beakes G.W."/>
            <person name="Boore J.L."/>
            <person name="Busam D."/>
            <person name="Dumas B."/>
            <person name="Ferriera S."/>
            <person name="Fuerstenberg S.I."/>
            <person name="Gachon C.M."/>
            <person name="Gaulin E."/>
            <person name="Govers F."/>
            <person name="Grenville-Briggs L."/>
            <person name="Horner N."/>
            <person name="Hostetler J."/>
            <person name="Jiang R.H."/>
            <person name="Johnson J."/>
            <person name="Krajaejun T."/>
            <person name="Lin H."/>
            <person name="Meijer H.J."/>
            <person name="Moore B."/>
            <person name="Morris P."/>
            <person name="Phuntmart V."/>
            <person name="Puiu D."/>
            <person name="Shetty J."/>
            <person name="Stajich J.E."/>
            <person name="Tripathy S."/>
            <person name="Wawra S."/>
            <person name="van West P."/>
            <person name="Whitty B.R."/>
            <person name="Coutinho P.M."/>
            <person name="Henrissat B."/>
            <person name="Martin F."/>
            <person name="Thomas P.D."/>
            <person name="Tyler B.M."/>
            <person name="De Vries R.P."/>
            <person name="Kamoun S."/>
            <person name="Yandell M."/>
            <person name="Tisserat N."/>
            <person name="Buell C.R."/>
        </authorList>
    </citation>
    <scope>NUCLEOTIDE SEQUENCE</scope>
    <source>
        <strain evidence="2">DAOM:BR144</strain>
    </source>
</reference>
<reference evidence="2" key="2">
    <citation type="submission" date="2010-04" db="EMBL/GenBank/DDBJ databases">
        <authorList>
            <person name="Buell R."/>
            <person name="Hamilton J."/>
            <person name="Hostetler J."/>
        </authorList>
    </citation>
    <scope>NUCLEOTIDE SEQUENCE [LARGE SCALE GENOMIC DNA]</scope>
    <source>
        <strain evidence="2">DAOM:BR144</strain>
    </source>
</reference>
<evidence type="ECO:0000313" key="1">
    <source>
        <dbReference type="EnsemblProtists" id="PYU1_T009399"/>
    </source>
</evidence>
<name>K3WWQ1_GLOUD</name>
<dbReference type="AlphaFoldDB" id="K3WWQ1"/>
<reference evidence="1" key="3">
    <citation type="submission" date="2015-02" db="UniProtKB">
        <authorList>
            <consortium name="EnsemblProtists"/>
        </authorList>
    </citation>
    <scope>IDENTIFICATION</scope>
    <source>
        <strain evidence="1">DAOM BR144</strain>
    </source>
</reference>
<dbReference type="EnsemblProtists" id="PYU1_T009399">
    <property type="protein sequence ID" value="PYU1_T009399"/>
    <property type="gene ID" value="PYU1_G009381"/>
</dbReference>
<organism evidence="1 2">
    <name type="scientific">Globisporangium ultimum (strain ATCC 200006 / CBS 805.95 / DAOM BR144)</name>
    <name type="common">Pythium ultimum</name>
    <dbReference type="NCBI Taxonomy" id="431595"/>
    <lineage>
        <taxon>Eukaryota</taxon>
        <taxon>Sar</taxon>
        <taxon>Stramenopiles</taxon>
        <taxon>Oomycota</taxon>
        <taxon>Peronosporomycetes</taxon>
        <taxon>Pythiales</taxon>
        <taxon>Pythiaceae</taxon>
        <taxon>Globisporangium</taxon>
    </lineage>
</organism>
<accession>K3WWQ1</accession>
<dbReference type="VEuPathDB" id="FungiDB:PYU1_G009381"/>
<dbReference type="OMA" id="ECKINEF"/>
<dbReference type="HOGENOM" id="CLU_630898_0_0_1"/>
<sequence>MVDQILGQARSESMNMHDTLSEDYEAHKRAFGRVQLEEELDRLTKFVRSWNDSKRVKFTDGKLLGRAIVRVSTTQSFASTSMIISRTSIRVLPGQEKKNKVKELFKFKSKEYDSIKDSSVHKLRGACAGTAEFHVSHHVTVTEKGGYQQAHELKSPKTEVTFRYKRINSSSLERRMGWTWSGGGSVGHRPGAQGSVEGGASTNVSVHGSEAITRSWQEISGISFSTSSYLCDIGMTIVNKSYAYHWAHAAAGIFTFGILEVANYDKDYKKELTTRFTFEVPIQYVESAWVTNSATDLLNSLMGNPIVSILCRRRGLRVIEHDGERILTNVFQNDGDEYKVGIFGAAFLIHVCPDHRFFYLSSMKQTTNDNGDDSAVEWVRIDVDGRLALAKTPEQFQLHRDSKRHKHWVLQAMSSNKFVSPDAELIFTRIFCAHR</sequence>
<keyword evidence="2" id="KW-1185">Reference proteome</keyword>
<dbReference type="EMBL" id="GL376622">
    <property type="status" value="NOT_ANNOTATED_CDS"/>
    <property type="molecule type" value="Genomic_DNA"/>
</dbReference>
<protein>
    <submittedName>
        <fullName evidence="1">Uncharacterized protein</fullName>
    </submittedName>
</protein>
<evidence type="ECO:0000313" key="2">
    <source>
        <dbReference type="Proteomes" id="UP000019132"/>
    </source>
</evidence>